<keyword evidence="3" id="KW-1185">Reference proteome</keyword>
<dbReference type="PROSITE" id="PS51462">
    <property type="entry name" value="NUDIX"/>
    <property type="match status" value="1"/>
</dbReference>
<name>G3MA14_9CAUD</name>
<dbReference type="Proteomes" id="UP000009273">
    <property type="component" value="Segment"/>
</dbReference>
<dbReference type="InterPro" id="IPR054105">
    <property type="entry name" value="WHD_NrtR"/>
</dbReference>
<dbReference type="InterPro" id="IPR000086">
    <property type="entry name" value="NUDIX_hydrolase_dom"/>
</dbReference>
<evidence type="ECO:0000313" key="3">
    <source>
        <dbReference type="Proteomes" id="UP000009273"/>
    </source>
</evidence>
<dbReference type="KEGG" id="vg:18563488"/>
<dbReference type="SUPFAM" id="SSF55811">
    <property type="entry name" value="Nudix"/>
    <property type="match status" value="1"/>
</dbReference>
<dbReference type="Pfam" id="PF21906">
    <property type="entry name" value="WHD_NrtR"/>
    <property type="match status" value="1"/>
</dbReference>
<dbReference type="InterPro" id="IPR036388">
    <property type="entry name" value="WH-like_DNA-bd_sf"/>
</dbReference>
<proteinExistence type="predicted"/>
<dbReference type="PANTHER" id="PTHR43736">
    <property type="entry name" value="ADP-RIBOSE PYROPHOSPHATASE"/>
    <property type="match status" value="1"/>
</dbReference>
<dbReference type="Gene3D" id="1.10.10.10">
    <property type="entry name" value="Winged helix-like DNA-binding domain superfamily/Winged helix DNA-binding domain"/>
    <property type="match status" value="1"/>
</dbReference>
<dbReference type="OrthoDB" id="9613at10239"/>
<feature type="domain" description="Nudix hydrolase" evidence="1">
    <location>
        <begin position="22"/>
        <end position="170"/>
    </location>
</feature>
<dbReference type="PANTHER" id="PTHR43736:SF1">
    <property type="entry name" value="DIHYDRONEOPTERIN TRIPHOSPHATE DIPHOSPHATASE"/>
    <property type="match status" value="1"/>
</dbReference>
<dbReference type="RefSeq" id="YP_009015576.1">
    <property type="nucleotide sequence ID" value="NC_023719.1"/>
</dbReference>
<dbReference type="InterPro" id="IPR036390">
    <property type="entry name" value="WH_DNA-bd_sf"/>
</dbReference>
<dbReference type="CDD" id="cd18873">
    <property type="entry name" value="NUDIX_NadM_like"/>
    <property type="match status" value="1"/>
</dbReference>
<accession>G3MA14</accession>
<sequence length="251" mass="29204">MSEVNDPRAIDEGYSMDKYDRPSVPADNVIFTITKEQVNTKYKALPNRTLKVLLIKRKGKPYKDYWALPGGFSNKNEDLYNTAKRELQEETKIDNIYLKMLNQYSTPERDPRGWVISLAFYALVNSDFLDIEAGDDAAEAQWFDVRDIENMELLAFDHKQIILDAIEKIKNDIHITDIAKEFLPDEFSAIELYQVIKTVDSDFNEERPNFLRKIISRNIVEETSKTHTKYSQKPAKLYKFTGKVPKLSIYS</sequence>
<gene>
    <name evidence="2" type="primary">273</name>
    <name evidence="2" type="ORF">G_273</name>
</gene>
<dbReference type="EMBL" id="JN638751">
    <property type="protein sequence ID" value="AEO93532.1"/>
    <property type="molecule type" value="Genomic_DNA"/>
</dbReference>
<dbReference type="GeneID" id="18563488"/>
<dbReference type="InterPro" id="IPR015797">
    <property type="entry name" value="NUDIX_hydrolase-like_dom_sf"/>
</dbReference>
<reference evidence="2 3" key="1">
    <citation type="submission" date="2011-09" db="EMBL/GenBank/DDBJ databases">
        <authorList>
            <person name="Pope W.H."/>
            <person name="Pedulla M.L."/>
            <person name="Ford M.E."/>
            <person name="Peebles C.L."/>
            <person name="Hatfull G.H."/>
            <person name="Hendrix R.W."/>
        </authorList>
    </citation>
    <scope>NUCLEOTIDE SEQUENCE [LARGE SCALE GENOMIC DNA]</scope>
    <source>
        <strain evidence="2">G</strain>
    </source>
</reference>
<protein>
    <submittedName>
        <fullName evidence="2">Gp273</fullName>
    </submittedName>
</protein>
<dbReference type="Gene3D" id="3.90.79.10">
    <property type="entry name" value="Nucleoside Triphosphate Pyrophosphohydrolase"/>
    <property type="match status" value="1"/>
</dbReference>
<organism evidence="2 3">
    <name type="scientific">Bacillus phage G</name>
    <dbReference type="NCBI Taxonomy" id="2884420"/>
    <lineage>
        <taxon>Viruses</taxon>
        <taxon>Duplodnaviria</taxon>
        <taxon>Heunggongvirae</taxon>
        <taxon>Uroviricota</taxon>
        <taxon>Caudoviricetes</taxon>
        <taxon>Donellivirus</taxon>
        <taxon>Donellivirus gee</taxon>
    </lineage>
</organism>
<evidence type="ECO:0000313" key="2">
    <source>
        <dbReference type="EMBL" id="AEO93532.1"/>
    </source>
</evidence>
<dbReference type="Pfam" id="PF00293">
    <property type="entry name" value="NUDIX"/>
    <property type="match status" value="1"/>
</dbReference>
<dbReference type="SUPFAM" id="SSF46785">
    <property type="entry name" value="Winged helix' DNA-binding domain"/>
    <property type="match status" value="1"/>
</dbReference>
<evidence type="ECO:0000259" key="1">
    <source>
        <dbReference type="PROSITE" id="PS51462"/>
    </source>
</evidence>